<sequence length="265" mass="29822">MDGFVYVAEYRVLICQRCRYAVWPSHLLRHLRCNVHQLLAGEARRLTQDLLTRWPDLCGSPGEFTFPDAVVERIPELPYYKDGLGCRLDAGACRYVARNLESMRKHWREAHRGWGVAQGRTGGSGSRLREEQRRRRAEAMQPTYCQRFFGAGPHSSYFEIRPPAKAPAGNAALVPAASGSDAARARLELARLLEERQSEGQTLHTDTSQREVSPWLQLTRWPEYLAGHPLDKLAALATMPSVATEPGLCALSQSLDRLVDAPYPR</sequence>
<evidence type="ECO:0000313" key="2">
    <source>
        <dbReference type="RefSeq" id="XP_033455823.1"/>
    </source>
</evidence>
<dbReference type="Proteomes" id="UP000504637">
    <property type="component" value="Unplaced"/>
</dbReference>
<keyword evidence="1" id="KW-1185">Reference proteome</keyword>
<proteinExistence type="predicted"/>
<evidence type="ECO:0000313" key="1">
    <source>
        <dbReference type="Proteomes" id="UP000504637"/>
    </source>
</evidence>
<accession>A0A6J3LVZ3</accession>
<reference evidence="2" key="1">
    <citation type="submission" date="2020-01" db="EMBL/GenBank/DDBJ databases">
        <authorList>
            <consortium name="DOE Joint Genome Institute"/>
            <person name="Haridas S."/>
            <person name="Albert R."/>
            <person name="Binder M."/>
            <person name="Bloem J."/>
            <person name="Labutti K."/>
            <person name="Salamov A."/>
            <person name="Andreopoulos B."/>
            <person name="Baker S.E."/>
            <person name="Barry K."/>
            <person name="Bills G."/>
            <person name="Bluhm B.H."/>
            <person name="Cannon C."/>
            <person name="Castanera R."/>
            <person name="Culley D.E."/>
            <person name="Daum C."/>
            <person name="Ezra D."/>
            <person name="Gonzalez J.B."/>
            <person name="Henrissat B."/>
            <person name="Kuo A."/>
            <person name="Liang C."/>
            <person name="Lipzen A."/>
            <person name="Lutzoni F."/>
            <person name="Magnuson J."/>
            <person name="Mondo S."/>
            <person name="Nolan M."/>
            <person name="Ohm R."/>
            <person name="Pangilinan J."/>
            <person name="Park H.-J."/>
            <person name="Ramirez L."/>
            <person name="Alfaro M."/>
            <person name="Sun H."/>
            <person name="Tritt A."/>
            <person name="Yoshinaga Y."/>
            <person name="Zwiers L.-H."/>
            <person name="Turgeon B.G."/>
            <person name="Goodwin S.B."/>
            <person name="Spatafora J.W."/>
            <person name="Crous P.W."/>
            <person name="Grigoriev I.V."/>
        </authorList>
    </citation>
    <scope>NUCLEOTIDE SEQUENCE</scope>
    <source>
        <strain evidence="2">CBS 342.82</strain>
    </source>
</reference>
<gene>
    <name evidence="2" type="ORF">K489DRAFT_413254</name>
</gene>
<dbReference type="RefSeq" id="XP_033455823.1">
    <property type="nucleotide sequence ID" value="XM_033608019.1"/>
</dbReference>
<evidence type="ECO:0008006" key="3">
    <source>
        <dbReference type="Google" id="ProtNLM"/>
    </source>
</evidence>
<protein>
    <recommendedName>
        <fullName evidence="3">C2H2-type domain-containing protein</fullName>
    </recommendedName>
</protein>
<dbReference type="InterPro" id="IPR022698">
    <property type="entry name" value="OrsD"/>
</dbReference>
<dbReference type="AlphaFoldDB" id="A0A6J3LVZ3"/>
<reference evidence="2" key="3">
    <citation type="submission" date="2025-08" db="UniProtKB">
        <authorList>
            <consortium name="RefSeq"/>
        </authorList>
    </citation>
    <scope>IDENTIFICATION</scope>
    <source>
        <strain evidence="2">CBS 342.82</strain>
    </source>
</reference>
<reference evidence="2" key="2">
    <citation type="submission" date="2020-04" db="EMBL/GenBank/DDBJ databases">
        <authorList>
            <consortium name="NCBI Genome Project"/>
        </authorList>
    </citation>
    <scope>NUCLEOTIDE SEQUENCE</scope>
    <source>
        <strain evidence="2">CBS 342.82</strain>
    </source>
</reference>
<dbReference type="Pfam" id="PF12013">
    <property type="entry name" value="OrsD"/>
    <property type="match status" value="1"/>
</dbReference>
<organism evidence="2">
    <name type="scientific">Dissoconium aciculare CBS 342.82</name>
    <dbReference type="NCBI Taxonomy" id="1314786"/>
    <lineage>
        <taxon>Eukaryota</taxon>
        <taxon>Fungi</taxon>
        <taxon>Dikarya</taxon>
        <taxon>Ascomycota</taxon>
        <taxon>Pezizomycotina</taxon>
        <taxon>Dothideomycetes</taxon>
        <taxon>Dothideomycetidae</taxon>
        <taxon>Mycosphaerellales</taxon>
        <taxon>Dissoconiaceae</taxon>
        <taxon>Dissoconium</taxon>
    </lineage>
</organism>
<name>A0A6J3LVZ3_9PEZI</name>
<dbReference type="OrthoDB" id="416217at2759"/>
<dbReference type="GeneID" id="54365818"/>